<protein>
    <submittedName>
        <fullName evidence="1">Ethanolamine utilization cobalamin adenosyltransferase</fullName>
    </submittedName>
</protein>
<organism evidence="1 2">
    <name type="scientific">Clostridium grantii DSM 8605</name>
    <dbReference type="NCBI Taxonomy" id="1121316"/>
    <lineage>
        <taxon>Bacteria</taxon>
        <taxon>Bacillati</taxon>
        <taxon>Bacillota</taxon>
        <taxon>Clostridia</taxon>
        <taxon>Eubacteriales</taxon>
        <taxon>Clostridiaceae</taxon>
        <taxon>Clostridium</taxon>
    </lineage>
</organism>
<dbReference type="EMBL" id="FQXM01000017">
    <property type="protein sequence ID" value="SHH86604.1"/>
    <property type="molecule type" value="Genomic_DNA"/>
</dbReference>
<keyword evidence="1" id="KW-0808">Transferase</keyword>
<sequence>MMKFITEEYLRDLYRKKPFDAYKLEQGQRLTPGAVEYLSDKGIRMNDNIPKAKDNIPKVKDSISEQDNDILKLSNNVPECNQEETIKPVVDINSNLKKKLCCKLKSIGATFLITSTEILEEDVNLAQKITDLGRKITNIRNVVDGKGILEAIHCRECTGINLLNFRTEIDDCFEITEFHMQLKKSSTILKIHALRCDLQELQLEIIETYKNDDDDLKNRIMGNINSIINSLSQMICLSVGGEKCQREK</sequence>
<dbReference type="STRING" id="1121316.SAMN02745207_02891"/>
<name>A0A1M5WHD8_9CLOT</name>
<dbReference type="RefSeq" id="WP_073339120.1">
    <property type="nucleotide sequence ID" value="NZ_FQXM01000017.1"/>
</dbReference>
<keyword evidence="2" id="KW-1185">Reference proteome</keyword>
<dbReference type="GO" id="GO:0016740">
    <property type="term" value="F:transferase activity"/>
    <property type="evidence" value="ECO:0007669"/>
    <property type="project" value="UniProtKB-KW"/>
</dbReference>
<reference evidence="1 2" key="1">
    <citation type="submission" date="2016-11" db="EMBL/GenBank/DDBJ databases">
        <authorList>
            <person name="Jaros S."/>
            <person name="Januszkiewicz K."/>
            <person name="Wedrychowicz H."/>
        </authorList>
    </citation>
    <scope>NUCLEOTIDE SEQUENCE [LARGE SCALE GENOMIC DNA]</scope>
    <source>
        <strain evidence="1 2">DSM 8605</strain>
    </source>
</reference>
<proteinExistence type="predicted"/>
<dbReference type="AlphaFoldDB" id="A0A1M5WHD8"/>
<evidence type="ECO:0000313" key="1">
    <source>
        <dbReference type="EMBL" id="SHH86604.1"/>
    </source>
</evidence>
<dbReference type="Proteomes" id="UP000184447">
    <property type="component" value="Unassembled WGS sequence"/>
</dbReference>
<dbReference type="OrthoDB" id="306726at2"/>
<gene>
    <name evidence="1" type="ORF">SAMN02745207_02891</name>
</gene>
<evidence type="ECO:0000313" key="2">
    <source>
        <dbReference type="Proteomes" id="UP000184447"/>
    </source>
</evidence>
<accession>A0A1M5WHD8</accession>